<dbReference type="EMBL" id="MN740778">
    <property type="protein sequence ID" value="QHU10986.1"/>
    <property type="molecule type" value="Genomic_DNA"/>
</dbReference>
<organism evidence="2">
    <name type="scientific">viral metagenome</name>
    <dbReference type="NCBI Taxonomy" id="1070528"/>
    <lineage>
        <taxon>unclassified sequences</taxon>
        <taxon>metagenomes</taxon>
        <taxon>organismal metagenomes</taxon>
    </lineage>
</organism>
<dbReference type="AlphaFoldDB" id="A0A6C0K1L0"/>
<keyword evidence="1" id="KW-0472">Membrane</keyword>
<keyword evidence="1" id="KW-0812">Transmembrane</keyword>
<feature type="transmembrane region" description="Helical" evidence="1">
    <location>
        <begin position="18"/>
        <end position="38"/>
    </location>
</feature>
<name>A0A6C0K1L0_9ZZZZ</name>
<evidence type="ECO:0000256" key="1">
    <source>
        <dbReference type="SAM" id="Phobius"/>
    </source>
</evidence>
<feature type="transmembrane region" description="Helical" evidence="1">
    <location>
        <begin position="193"/>
        <end position="224"/>
    </location>
</feature>
<reference evidence="2" key="1">
    <citation type="journal article" date="2020" name="Nature">
        <title>Giant virus diversity and host interactions through global metagenomics.</title>
        <authorList>
            <person name="Schulz F."/>
            <person name="Roux S."/>
            <person name="Paez-Espino D."/>
            <person name="Jungbluth S."/>
            <person name="Walsh D.A."/>
            <person name="Denef V.J."/>
            <person name="McMahon K.D."/>
            <person name="Konstantinidis K.T."/>
            <person name="Eloe-Fadrosh E.A."/>
            <person name="Kyrpides N.C."/>
            <person name="Woyke T."/>
        </authorList>
    </citation>
    <scope>NUCLEOTIDE SEQUENCE</scope>
    <source>
        <strain evidence="2">GVMAG-S-1101165-84</strain>
    </source>
</reference>
<evidence type="ECO:0000313" key="2">
    <source>
        <dbReference type="EMBL" id="QHU10986.1"/>
    </source>
</evidence>
<keyword evidence="1" id="KW-1133">Transmembrane helix</keyword>
<accession>A0A6C0K1L0</accession>
<evidence type="ECO:0008006" key="3">
    <source>
        <dbReference type="Google" id="ProtNLM"/>
    </source>
</evidence>
<proteinExistence type="predicted"/>
<protein>
    <recommendedName>
        <fullName evidence="3">Hedgehog/Intein (Hint) domain-containing protein</fullName>
    </recommendedName>
</protein>
<sequence>MQELRETNLNLPPTRAAVLWPIVLITLGFLSFTTYKYVNMERATIMANWPEHRCNPLIMAIAYFMKPEIDPQSPGEFAANNFKFCTKGLVQEVMRIAMMPVTFVTNQQAVATNTITKALNRVKEMIKKMMDEFMSFLEPFFKKFNDITFQVGIVFQKLKSAFQKANATLISTVFIGLSFISTMQNMMNLTIKIIFIILDIMIAIIVILFFILWPLIPFVIIPVIDAISSMGGSRGGGAEERRGPFCFVPETEVVLDTGETRRIDAIKLGDRLQNGATVEGILTLDGTDTPLFVLEGIQVSGSHLVKGNKGWHSVAEDPRATPLIYRVPVLYCLNTSNQTIPLRSEKGVLLFRDWEEIDDNDTVGQEGWNRLVSKQLGTVLPSASPDTFCLMDPAMQVPTVQGMKPLQELRIGDEIELSYNRSTRVLGIVEGHVFGRGHPGWMSSCIQKITTATYARRTTFVHSTELLHGRHIITDSGRLLVSLQGKMVELRDFTEVGIDGLAATYPFVKSRLAQMK</sequence>